<evidence type="ECO:0000313" key="2">
    <source>
        <dbReference type="EMBL" id="VFU21323.1"/>
    </source>
</evidence>
<protein>
    <submittedName>
        <fullName evidence="2">Uncharacterized protein</fullName>
    </submittedName>
</protein>
<evidence type="ECO:0000256" key="1">
    <source>
        <dbReference type="SAM" id="Phobius"/>
    </source>
</evidence>
<dbReference type="InterPro" id="IPR007720">
    <property type="entry name" value="PigQ/GPI1"/>
</dbReference>
<feature type="transmembrane region" description="Helical" evidence="1">
    <location>
        <begin position="459"/>
        <end position="485"/>
    </location>
</feature>
<feature type="transmembrane region" description="Helical" evidence="1">
    <location>
        <begin position="596"/>
        <end position="621"/>
    </location>
</feature>
<organism evidence="2">
    <name type="scientific">Salix viminalis</name>
    <name type="common">Common osier</name>
    <name type="synonym">Basket willow</name>
    <dbReference type="NCBI Taxonomy" id="40686"/>
    <lineage>
        <taxon>Eukaryota</taxon>
        <taxon>Viridiplantae</taxon>
        <taxon>Streptophyta</taxon>
        <taxon>Embryophyta</taxon>
        <taxon>Tracheophyta</taxon>
        <taxon>Spermatophyta</taxon>
        <taxon>Magnoliopsida</taxon>
        <taxon>eudicotyledons</taxon>
        <taxon>Gunneridae</taxon>
        <taxon>Pentapetalae</taxon>
        <taxon>rosids</taxon>
        <taxon>fabids</taxon>
        <taxon>Malpighiales</taxon>
        <taxon>Salicaceae</taxon>
        <taxon>Saliceae</taxon>
        <taxon>Salix</taxon>
    </lineage>
</organism>
<dbReference type="GO" id="GO:0006506">
    <property type="term" value="P:GPI anchor biosynthetic process"/>
    <property type="evidence" value="ECO:0007669"/>
    <property type="project" value="InterPro"/>
</dbReference>
<dbReference type="PANTHER" id="PTHR47555">
    <property type="entry name" value="N-ACETYLGLUCOSAMINYL TRANSFERASE COMPONENT FAMILY PROTEIN / GPI1 FAMILY PROTEIN"/>
    <property type="match status" value="1"/>
</dbReference>
<dbReference type="GO" id="GO:0016020">
    <property type="term" value="C:membrane"/>
    <property type="evidence" value="ECO:0007669"/>
    <property type="project" value="InterPro"/>
</dbReference>
<gene>
    <name evidence="2" type="ORF">SVIM_LOCUS12697</name>
</gene>
<feature type="transmembrane region" description="Helical" evidence="1">
    <location>
        <begin position="492"/>
        <end position="516"/>
    </location>
</feature>
<reference evidence="2" key="1">
    <citation type="submission" date="2019-03" db="EMBL/GenBank/DDBJ databases">
        <authorList>
            <person name="Mank J."/>
            <person name="Almeida P."/>
        </authorList>
    </citation>
    <scope>NUCLEOTIDE SEQUENCE</scope>
    <source>
        <strain evidence="2">78183</strain>
    </source>
</reference>
<dbReference type="AlphaFoldDB" id="A0A6N2K0H0"/>
<feature type="transmembrane region" description="Helical" evidence="1">
    <location>
        <begin position="522"/>
        <end position="544"/>
    </location>
</feature>
<dbReference type="PANTHER" id="PTHR47555:SF2">
    <property type="entry name" value="N-ACETYLGLUCOSAMINYL TRANSFERASE COMPONENT FAMILY PROTEIN _ GPI1 FAMILY PROTEIN"/>
    <property type="match status" value="1"/>
</dbReference>
<keyword evidence="1" id="KW-1133">Transmembrane helix</keyword>
<sequence>MPCLHLNLSFATGFFSFFYDPICHSSDFTKMRNKLRIWWPHQLASSGPATPLKGNNLLFGWFVSCSSVSVDVVVAFACNEASFSHSDSTLQEILRGVNGKMPVFLQERAAFSLLGQCVLYGRGNGKMSRDGMEDGDWRNSFTEGLDPVMNSRDLSDGNDGGTSCGCNELDGSLGQCRKEFVENGFWIRLVYDSCEGYGKDVHRVPKLHHLHWNGQIVSHCNVHVVVYEIPVYGVHHFSLNLWKSYKPVKDPVMKPKWVNELEKNQPLLDLDTVILAINSAAAARLALETRVGFKRSISVFFNISSRSIAFMWQVLAIFVPTISTLFYIALQLFHNVSSFGSKTWIYTTSARVFCTTWTQIQIRCCQILYWPIILQDNGLRSHSCVEYMENTALHRHSMWSSLAVDLLLGNLMGLALLVHAESVCQWILTFASVITNELLRSGSVWLMGVPAGFKLNTELAGVLGVISLNAIQIWSTLWILFSFLFIYFIKGLALLGILFGATIPAALIIDMVYIATLHVSTLHWFISLLYSWQIQALAALWRLFRGRKWNPLRQRLDSYDYTVKQHIVGSLLFTPLLLLLPTTSVFYMFFTILSTAIAFTCILIEITISMIHSTPYIKIFLWLMRRRRFPSGIWFEIASCQNDSLEFACHDKVCSSSEKSYRNNNRGRNRSTIMVSVLRGNFLSIGESLLYFSFNCYYLHLMQGSSWDCLCISSWGGQVVLPHYRKVFSGVSDFAITSAHGALTGKRTVSTLGICLPSSTMPWLSIPAREYWRLCHNSVLACMEERDCNECQ</sequence>
<accession>A0A6N2K0H0</accession>
<keyword evidence="1" id="KW-0472">Membrane</keyword>
<dbReference type="EMBL" id="CAADRP010000002">
    <property type="protein sequence ID" value="VFU21323.1"/>
    <property type="molecule type" value="Genomic_DNA"/>
</dbReference>
<feature type="transmembrane region" description="Helical" evidence="1">
    <location>
        <begin position="308"/>
        <end position="330"/>
    </location>
</feature>
<feature type="transmembrane region" description="Helical" evidence="1">
    <location>
        <begin position="565"/>
        <end position="590"/>
    </location>
</feature>
<feature type="transmembrane region" description="Helical" evidence="1">
    <location>
        <begin position="398"/>
        <end position="419"/>
    </location>
</feature>
<keyword evidence="1" id="KW-0812">Transmembrane</keyword>
<dbReference type="Pfam" id="PF05024">
    <property type="entry name" value="Gpi1"/>
    <property type="match status" value="1"/>
</dbReference>
<proteinExistence type="predicted"/>
<name>A0A6N2K0H0_SALVM</name>